<dbReference type="OrthoDB" id="2433744at2759"/>
<dbReference type="Proteomes" id="UP000789570">
    <property type="component" value="Unassembled WGS sequence"/>
</dbReference>
<sequence length="48" mass="5837">NEANLYALEFQRQQDVKLINEYRQIINDDQQIINELKSQIKDLLFENQ</sequence>
<evidence type="ECO:0000313" key="2">
    <source>
        <dbReference type="Proteomes" id="UP000789570"/>
    </source>
</evidence>
<name>A0A9N9J5I4_9GLOM</name>
<dbReference type="AlphaFoldDB" id="A0A9N9J5I4"/>
<feature type="non-terminal residue" evidence="1">
    <location>
        <position position="48"/>
    </location>
</feature>
<keyword evidence="2" id="KW-1185">Reference proteome</keyword>
<gene>
    <name evidence="1" type="ORF">FCALED_LOCUS17166</name>
</gene>
<protein>
    <submittedName>
        <fullName evidence="1">2023_t:CDS:1</fullName>
    </submittedName>
</protein>
<proteinExistence type="predicted"/>
<organism evidence="1 2">
    <name type="scientific">Funneliformis caledonium</name>
    <dbReference type="NCBI Taxonomy" id="1117310"/>
    <lineage>
        <taxon>Eukaryota</taxon>
        <taxon>Fungi</taxon>
        <taxon>Fungi incertae sedis</taxon>
        <taxon>Mucoromycota</taxon>
        <taxon>Glomeromycotina</taxon>
        <taxon>Glomeromycetes</taxon>
        <taxon>Glomerales</taxon>
        <taxon>Glomeraceae</taxon>
        <taxon>Funneliformis</taxon>
    </lineage>
</organism>
<comment type="caution">
    <text evidence="1">The sequence shown here is derived from an EMBL/GenBank/DDBJ whole genome shotgun (WGS) entry which is preliminary data.</text>
</comment>
<reference evidence="1" key="1">
    <citation type="submission" date="2021-06" db="EMBL/GenBank/DDBJ databases">
        <authorList>
            <person name="Kallberg Y."/>
            <person name="Tangrot J."/>
            <person name="Rosling A."/>
        </authorList>
    </citation>
    <scope>NUCLEOTIDE SEQUENCE</scope>
    <source>
        <strain evidence="1">UK204</strain>
    </source>
</reference>
<accession>A0A9N9J5I4</accession>
<dbReference type="EMBL" id="CAJVPQ010024532">
    <property type="protein sequence ID" value="CAG8764954.1"/>
    <property type="molecule type" value="Genomic_DNA"/>
</dbReference>
<feature type="non-terminal residue" evidence="1">
    <location>
        <position position="1"/>
    </location>
</feature>
<evidence type="ECO:0000313" key="1">
    <source>
        <dbReference type="EMBL" id="CAG8764954.1"/>
    </source>
</evidence>